<feature type="transmembrane region" description="Helical" evidence="1">
    <location>
        <begin position="53"/>
        <end position="77"/>
    </location>
</feature>
<dbReference type="Proteomes" id="UP001523566">
    <property type="component" value="Unassembled WGS sequence"/>
</dbReference>
<keyword evidence="1" id="KW-0812">Transmembrane</keyword>
<feature type="transmembrane region" description="Helical" evidence="1">
    <location>
        <begin position="84"/>
        <end position="106"/>
    </location>
</feature>
<dbReference type="EMBL" id="JAMZFW010000010">
    <property type="protein sequence ID" value="MCP1102454.1"/>
    <property type="molecule type" value="Genomic_DNA"/>
</dbReference>
<evidence type="ECO:0000313" key="2">
    <source>
        <dbReference type="EMBL" id="MCP1102454.1"/>
    </source>
</evidence>
<organism evidence="2 3">
    <name type="scientific">Aequitasia blattaphilus</name>
    <dbReference type="NCBI Taxonomy" id="2949332"/>
    <lineage>
        <taxon>Bacteria</taxon>
        <taxon>Bacillati</taxon>
        <taxon>Bacillota</taxon>
        <taxon>Clostridia</taxon>
        <taxon>Lachnospirales</taxon>
        <taxon>Lachnospiraceae</taxon>
        <taxon>Aequitasia</taxon>
    </lineage>
</organism>
<evidence type="ECO:0000313" key="3">
    <source>
        <dbReference type="Proteomes" id="UP001523566"/>
    </source>
</evidence>
<proteinExistence type="predicted"/>
<feature type="transmembrane region" description="Helical" evidence="1">
    <location>
        <begin position="7"/>
        <end position="33"/>
    </location>
</feature>
<accession>A0ABT1E9D7</accession>
<evidence type="ECO:0008006" key="4">
    <source>
        <dbReference type="Google" id="ProtNLM"/>
    </source>
</evidence>
<evidence type="ECO:0000256" key="1">
    <source>
        <dbReference type="SAM" id="Phobius"/>
    </source>
</evidence>
<gene>
    <name evidence="2" type="ORF">NK125_08520</name>
</gene>
<dbReference type="RefSeq" id="WP_262066238.1">
    <property type="nucleotide sequence ID" value="NZ_JAMXOD010000010.1"/>
</dbReference>
<feature type="transmembrane region" description="Helical" evidence="1">
    <location>
        <begin position="112"/>
        <end position="132"/>
    </location>
</feature>
<name>A0ABT1E9D7_9FIRM</name>
<keyword evidence="3" id="KW-1185">Reference proteome</keyword>
<protein>
    <recommendedName>
        <fullName evidence="4">DUF4064 domain-containing protein</fullName>
    </recommendedName>
</protein>
<reference evidence="2 3" key="1">
    <citation type="journal article" date="2022" name="Genome Biol. Evol.">
        <title>Host diet, physiology and behaviors set the stage for Lachnospiraceae cladogenesis.</title>
        <authorList>
            <person name="Vera-Ponce De Leon A."/>
            <person name="Schneider M."/>
            <person name="Jahnes B.C."/>
            <person name="Sadowski V."/>
            <person name="Camuy-Velez L.A."/>
            <person name="Duan J."/>
            <person name="Sabree Z.L."/>
        </authorList>
    </citation>
    <scope>NUCLEOTIDE SEQUENCE [LARGE SCALE GENOMIC DNA]</scope>
    <source>
        <strain evidence="2 3">PAL113</strain>
    </source>
</reference>
<keyword evidence="1" id="KW-0472">Membrane</keyword>
<comment type="caution">
    <text evidence="2">The sequence shown here is derived from an EMBL/GenBank/DDBJ whole genome shotgun (WGS) entry which is preliminary data.</text>
</comment>
<sequence length="137" mass="14568">MFKPTKLLKVVSVILIIVSVLGVISLGLGMVSLNALKSMDGVDQSLIDATEAAYSPLMLTVSVVSIVLAFVAAVLGLRGRSYKVALICMIAYIVLDIVSVIQTAMITGMGTTTIVSTFIGLLLPVLYLWGLYQSKED</sequence>
<keyword evidence="1" id="KW-1133">Transmembrane helix</keyword>